<gene>
    <name evidence="10" type="ORF">TEOVI_000677100</name>
</gene>
<dbReference type="InterPro" id="IPR053879">
    <property type="entry name" value="HYDIN_VesB_CFA65-like_Ig"/>
</dbReference>
<dbReference type="PANTHER" id="PTHR23053:SF0">
    <property type="entry name" value="HYDROCEPHALUS-INDUCING PROTEIN HOMOLOG"/>
    <property type="match status" value="1"/>
</dbReference>
<accession>A0A1G4I731</accession>
<keyword evidence="4" id="KW-0969">Cilium</keyword>
<name>A0A1G4I731_TRYEQ</name>
<evidence type="ECO:0000259" key="8">
    <source>
        <dbReference type="Pfam" id="PF15780"/>
    </source>
</evidence>
<dbReference type="Proteomes" id="UP000195570">
    <property type="component" value="Unassembled WGS sequence"/>
</dbReference>
<feature type="region of interest" description="Disordered" evidence="7">
    <location>
        <begin position="1370"/>
        <end position="1389"/>
    </location>
</feature>
<evidence type="ECO:0000256" key="2">
    <source>
        <dbReference type="ARBA" id="ARBA00004496"/>
    </source>
</evidence>
<dbReference type="GO" id="GO:0003341">
    <property type="term" value="P:cilium movement"/>
    <property type="evidence" value="ECO:0007669"/>
    <property type="project" value="TreeGrafter"/>
</dbReference>
<keyword evidence="3" id="KW-0963">Cytoplasm</keyword>
<comment type="caution">
    <text evidence="10">The sequence shown here is derived from an EMBL/GenBank/DDBJ whole genome shotgun (WGS) entry which is preliminary data.</text>
</comment>
<dbReference type="Pfam" id="PF14874">
    <property type="entry name" value="PapD-like"/>
    <property type="match status" value="1"/>
</dbReference>
<evidence type="ECO:0000256" key="1">
    <source>
        <dbReference type="ARBA" id="ARBA00004138"/>
    </source>
</evidence>
<evidence type="ECO:0000256" key="3">
    <source>
        <dbReference type="ARBA" id="ARBA00022490"/>
    </source>
</evidence>
<protein>
    <submittedName>
        <fullName evidence="10">Hydin</fullName>
    </submittedName>
</protein>
<evidence type="ECO:0000313" key="10">
    <source>
        <dbReference type="EMBL" id="SCU67650.1"/>
    </source>
</evidence>
<dbReference type="InterPro" id="IPR013783">
    <property type="entry name" value="Ig-like_fold"/>
</dbReference>
<dbReference type="Gene3D" id="2.60.40.10">
    <property type="entry name" value="Immunoglobulins"/>
    <property type="match status" value="20"/>
</dbReference>
<feature type="region of interest" description="Disordered" evidence="7">
    <location>
        <begin position="1738"/>
        <end position="1758"/>
    </location>
</feature>
<dbReference type="GO" id="GO:1904158">
    <property type="term" value="P:axonemal central apparatus assembly"/>
    <property type="evidence" value="ECO:0007669"/>
    <property type="project" value="TreeGrafter"/>
</dbReference>
<dbReference type="EMBL" id="CZPT02000790">
    <property type="protein sequence ID" value="SCU67650.1"/>
    <property type="molecule type" value="Genomic_DNA"/>
</dbReference>
<dbReference type="InterPro" id="IPR027417">
    <property type="entry name" value="P-loop_NTPase"/>
</dbReference>
<dbReference type="InterPro" id="IPR031549">
    <property type="entry name" value="ASH"/>
</dbReference>
<dbReference type="Gene3D" id="3.40.50.300">
    <property type="entry name" value="P-loop containing nucleotide triphosphate hydrolases"/>
    <property type="match status" value="1"/>
</dbReference>
<feature type="domain" description="HYDIN/VesB/CFA65-like Ig-like" evidence="9">
    <location>
        <begin position="406"/>
        <end position="494"/>
    </location>
</feature>
<evidence type="ECO:0000256" key="5">
    <source>
        <dbReference type="ARBA" id="ARBA00023273"/>
    </source>
</evidence>
<comment type="subcellular location">
    <subcellularLocation>
        <location evidence="1">Cell projection</location>
        <location evidence="1">Cilium</location>
    </subcellularLocation>
    <subcellularLocation>
        <location evidence="2">Cytoplasm</location>
    </subcellularLocation>
</comment>
<dbReference type="PANTHER" id="PTHR23053">
    <property type="entry name" value="DLEC1 DELETED IN LUNG AND ESOPHAGEAL CANCER 1"/>
    <property type="match status" value="1"/>
</dbReference>
<feature type="coiled-coil region" evidence="6">
    <location>
        <begin position="1976"/>
        <end position="2003"/>
    </location>
</feature>
<evidence type="ECO:0000256" key="6">
    <source>
        <dbReference type="SAM" id="Coils"/>
    </source>
</evidence>
<keyword evidence="6" id="KW-0175">Coiled coil</keyword>
<feature type="domain" description="Abnormal spindle-like microcephaly-associated protein ASH" evidence="8">
    <location>
        <begin position="3479"/>
        <end position="3557"/>
    </location>
</feature>
<feature type="domain" description="HYDIN/VesB/CFA65-like Ig-like" evidence="9">
    <location>
        <begin position="507"/>
        <end position="602"/>
    </location>
</feature>
<organism evidence="10 11">
    <name type="scientific">Trypanosoma equiperdum</name>
    <dbReference type="NCBI Taxonomy" id="5694"/>
    <lineage>
        <taxon>Eukaryota</taxon>
        <taxon>Discoba</taxon>
        <taxon>Euglenozoa</taxon>
        <taxon>Kinetoplastea</taxon>
        <taxon>Metakinetoplastina</taxon>
        <taxon>Trypanosomatida</taxon>
        <taxon>Trypanosomatidae</taxon>
        <taxon>Trypanosoma</taxon>
    </lineage>
</organism>
<dbReference type="InterPro" id="IPR033305">
    <property type="entry name" value="Hydin-like"/>
</dbReference>
<dbReference type="RefSeq" id="XP_067078933.1">
    <property type="nucleotide sequence ID" value="XM_067222832.1"/>
</dbReference>
<dbReference type="VEuPathDB" id="TriTrypDB:TEOVI_000677100"/>
<dbReference type="SUPFAM" id="SSF52540">
    <property type="entry name" value="P-loop containing nucleoside triphosphate hydrolases"/>
    <property type="match status" value="2"/>
</dbReference>
<dbReference type="GO" id="GO:0005930">
    <property type="term" value="C:axoneme"/>
    <property type="evidence" value="ECO:0007669"/>
    <property type="project" value="TreeGrafter"/>
</dbReference>
<dbReference type="GeneID" id="92380705"/>
<proteinExistence type="predicted"/>
<evidence type="ECO:0000313" key="11">
    <source>
        <dbReference type="Proteomes" id="UP000195570"/>
    </source>
</evidence>
<dbReference type="Pfam" id="PF22544">
    <property type="entry name" value="HYDIN_VesB_CFA65-like_Ig"/>
    <property type="match status" value="2"/>
</dbReference>
<dbReference type="Pfam" id="PF15780">
    <property type="entry name" value="ASH"/>
    <property type="match status" value="1"/>
</dbReference>
<reference evidence="10" key="1">
    <citation type="submission" date="2016-09" db="EMBL/GenBank/DDBJ databases">
        <authorList>
            <person name="Hebert L."/>
            <person name="Moumen B."/>
        </authorList>
    </citation>
    <scope>NUCLEOTIDE SEQUENCE [LARGE SCALE GENOMIC DNA]</scope>
    <source>
        <strain evidence="10">OVI</strain>
    </source>
</reference>
<evidence type="ECO:0000259" key="9">
    <source>
        <dbReference type="Pfam" id="PF22544"/>
    </source>
</evidence>
<evidence type="ECO:0000256" key="7">
    <source>
        <dbReference type="SAM" id="MobiDB-lite"/>
    </source>
</evidence>
<feature type="region of interest" description="Disordered" evidence="7">
    <location>
        <begin position="1"/>
        <end position="42"/>
    </location>
</feature>
<keyword evidence="11" id="KW-1185">Reference proteome</keyword>
<feature type="region of interest" description="Disordered" evidence="7">
    <location>
        <begin position="2272"/>
        <end position="2291"/>
    </location>
</feature>
<evidence type="ECO:0000256" key="4">
    <source>
        <dbReference type="ARBA" id="ARBA00023069"/>
    </source>
</evidence>
<sequence length="4521" mass="501138">MPVKQPPRVTRERKAASETAALELPATNENTRKAAMSPSGSSEQAVFEVHPREIVFADFVMHESYEVALSLKNISREAQFVRVRQSHDRFVTLVSPLPHAKSTKVAPGLTVVYKVVFRSEDERDYSSDIIVTTSQEEFTIPLRAIANRGRLDLPESFAVSPSPVKCSGSTTLFLRNKGKLDCQWRAVCQAPFAISPSSGVVPSEGGVLPVSIVFTPPKLQTYSGSIVFLLGPEENAVQELPVSGSAMELSIIQDKSEALFPDTFVTLESQVMISVRNESDRTIHFTWKAEQTDHQEKCATENAIAEQSGALTYAVLSNAEHESTRQRLAREYIDHITKGGRVFDDDVFTIEPVSGVIYGKGSREFIVTFNPQLAVSYLSTAYLDIEGKNQRLPLQMKGKGLAPLCELEFTTLDIGDIVVGAVHEYRVEIINKGCVEARYKVMPQDTLMGRKFSFSPPEGVLPPGTTETFVIRLESDLLGIILETFNIHIHGALDGLKLFFRGRVTSPSLQFNRKELNFGNVSYTTHHSCSLQVMNTGSFDIRYKLRIPESSPLCNCITVTPCEGLIPEGGVHDICVDLVSNALGSRETKLLVDVEDVGDAVHTLPIKFFCLVPTLQPSQDQLHYGHCFVGHNYTMNLEVVNKTALVGKFSVFLQELLDTQADTAIVSIGSPDNTDGVEVIEARSRCLVPITLTPLAVGELRMTLYVRVLGSEEQLMPVLVTASACGPTVVAVPRHLSFGGLQLLDEKELQLTLTNMSSITAYFTTEFLLGAAKTEEPVFFLEPTEGEIEPEGTFIIKVRARLDEARTFEEKIRVAVRHSEKTSQVIDVVANGKGYALVPQDDADEFDFGDIFTETTVEKKLIILNKGRRDIEVIWSGLSRNRAGRGGMPNVFSVNPEMALIPARKSYEFVVQGYATTKGVFSDCFTLKDKNRYKVVLSKSVQGNFITPSIAYSTKKVVFDYIYGTEGDTGCAVTTKTFTMKNTCTRTLHVSLRCLTPANGSSSPFTLENPTTFALSSGETRIVGVTCDALYRRDNIAHSAKGRVLVTFSNHTTTEYVYLTVNIALPNVSIVPDTRQLNFGSVLADTEKRLQITLTNLSEIVSANFHWGIETLGHPAATSNAKVPLAEEEEREEQQEQQLIRKHFDIIPFRGSIPPGGKTVVEAVFYGARGRHEANAKCSLEGGPSYSVNLIGWSDVAVRFDRTSLDFGIMHYKDRATRTICISSPLRVAVPFSVDLTRLKQPESLTVRPLRGTVTTKVYLTVTFGPMIPEEVIETFTVQVGHLHPQVIKVRGLGQVSTMSVVPGEKNVKLRRVEDPIFQEFFNELSKREWVPHHTKMGSSNPIPHVDPSVLEAERLTLCQTILPTRELVPSVCSASPPPQTTTSEGQQEEIPPLLARYILDFGHVTRQDVRTAKLLLVNTSTCSTSISLEKNSQQPPVVTVEPLKIPTMAPISHTEFVVTLHASEIEKGSTGADRREITLNLAKGPRVIIEVHYYLATPMLTPESHVVDFGDLRPGHIHVKNVHFYNNEAAPCSWTFKLIETKKKGEAQDPRRSPSIETVYKKQFKIGKERGILPPYSCMAVQMSFHSWYVGPAKARLRLRFASNPNDEYMTIIGNVRDVKVNISPTPVNFLPLLPCEAVYHTLTITNNEEHPIEVVCMNYDQKVRIERRALQRFLQGVTPTQEEKGLYLPLREAGDALPEGLLDATFENLNAEETALEFVGVDESLERALERRRGSYSSRAGQIGRQPSRRQSMDKPDAIALRSKSLSCKNSFSVVNPKVIVVVGPPCSGKTTQTQKLKESSGVVELDLDAMILSEAEFDTAEGELIRGLLSDYDKLHAAPPVMPTGRHSDKLNPLLPLANSKVVILLHTLVVRQLKKVDNVTAVVIDDLKSIITENREAVLFAISKAAQVTGMTLKIISLGVSEVTADLRRNLDIQRKCNETAEAAKIPLLTEEEYEELSEGERDTYNHQLLYYNKCKRDLADVTKEVTRLAEEKENNEQHTVQKVIDAEMAAKEEMEERMRASTKGKRYVPEQRPAPVWHKLSDLERYKELYIHLRERKDLDHIIVDGENCKDLTEHVISNENSNGALDAFLRGSVTENANDKNRLINIWNFGANGVWEFVSEEYLNTTHEAYEGLRIFSRTPRDLSTKKNPKGAVPVVASPLVEASRWLIAPMSSTDVTLVFCSSRLGQFSTPLTFGITGTSQQIVVPVATSTLYPDICRDEKRIFRTVKTRAVAGRQVSGVFLLSKRSYEFGPLIVHGNDGSACGNSKVSSSLRNESPSMGKSTSSFRGWVAQDTLTLTNDGIVPAEVNMSFGKEKDLTFAVAPNKVTIPVGETVTVMLRANPESIGEITAKLVVTVRDNPAPWFVNVSCIGTRPSVTLDGKRDLVVQYGRSLVTRPVEKTFTISNVSFVPVHWRITGMDKLPNEFELSATSGVLEVSGAQKLALAFKPIKPGMHSLSLKVEVMDSEEALYESLPLTIKAEAHDAVVEWTRHVNFKMIHVGETKKELIRILNKSPYDIGYMLRMPKALQNVITLSPVSGTVRGLIGYRDAAIASVEVSIRFDREGEIPPTLGVIEASFYDPQSNELLYPVQNITVTGEAWYNQFSVRPSFIDFGPCVAHQKKVSTFELRNTGRFPLNFKLFNYKKAMSVSTPEEEEFVPRRGRKTAKGDVGFQLGSFNISPNVGVVGVGDSCTFNVTSVLSNLQDQREVLGIHVDHCDPEIEKTGTAFHIVASPTTPGIVGNLSSSLDVETVFEEQQIVTSLSCFNGPVRAFAKEECLFSFGQSLLGSRVEERFRIANLCTLTCTVKVRLLPKNMYEWKEKDRKDRKDKSAHGTAEGFLLLIDGELREEGTIELSSFESRFVTVCFAPQTLQSFTARFEAIAVDGTNPATNSLRFDLAGEGILPTVQYIFPPPLQITAPIIVNTVSGTGGKGKGKESRKAAVAKPTAHEVAPPPPADTIQMPLTFVGSSVTRCFRVRNNSDIPVHIRLTAPDDVPLGMTVTKLKEQLLVPPTGEEAFSVTLAPHKVDKWKTRLRVSVTENPFDDRELWVVGESFHRPISFHNTDPLMEERLTLGYWYLSQVKEHTFTVANNTPFAVRFEWNQSSRALSFSPRVGHLPSGASRDITVRLYSEAVSKDNVLCVMQVTSIECVDGDDWDDRQTKERWLSTVVSETDDVSAISDGEGRPTFRKVVGAVAEPAYRATENFSCNKNLVVSYACEPTTYELTLPSNENVELSEGITFPTTKIFQKRFITMRIENTGPNVLPFSIEVKKNEDEERTSLDLSGVFIAEPSSGAVEPHTTCDVRVTFAPKCVDVADRVLVVNLKHSAKPQHIIPLQGSAECPLVHFNIPQCDYFSTRVDGEAGSVILPNTIPVVFNVCGLNTKSVVTFKVINPTATIQRYEWISNEMSRHLAPFRCLTPAGSISAGKQCEMAFEYTSTSLATRESLWNFFISGQTSVPFMLVGKAHEPNLFLNVNKVFFGGTPVGSKNERVVILENKEDSPFSFSFDNASMNSEKDFVGMKPTRGVVQAKSSVQITIWFCPKEEIAVNMKLVCRVKRASNPLTINVKGEGLRTHSSMCIEDVEGAEHKEPIVVTPYHPFQYNLGRTQVNTIVKKKLVISNEGSCPFDFVMTTPEHRFLTFSGTFGTLQPKQRAEVTLVYFPTSSEALRNLTLACRISKRVVYTIRLSAASYTPKVMLGFSRYDFGLCFVSEYMCGQTPPSVLLNLTNGETDESVTVDYILPEGQYFDMDTASTVLAPGETKRAKITFNPAEVGEFGCDLKLLVNGHYPLFVPIRGEGVVPRIEVSSRFLRLGVARIGERRTAELRLECRSRTLTTVSLANCIDVELAARGISLFPSEEFVMRPDEARTITAVFKPQSRMAEFQREISMVVCGKEMPFALITASCEDAEVHLDVQNVLFNNVVVGAVSTQRVVIMNSGDISQRFSWDAAMKTNRDLKIIPAAGVIRAHAEQACELTYNPTQVGSSIHQTFLLEFDNAPPIPLNLEAHCVDIPKPDTVLEFTCKIRSSVTKTLTIENPTNTVWTLRPTINNKFWSTVKSLTVNPKSRALLSVTYSPFLYTKEKDIGNLFIPLPSGEGRSVQLEGIPQSAFEGGSANEKVVEANTVHTEIFELQNDTPNTLRFRSSANWLTEPDKGTVTVKMPMTIDVPAKQKREVSIDIISTSEGILQGAIVFLCQSREEYSRALDLSFKVVPKVMSAKAELIAPVRTTATYKLPITNPLNKNVTFTIRVENGSDVISVDSQITVKEKSTVELPINFFPLVHKEYPVATVTAASNEIGSVVCKLHLRSIAPRPSVVTRVSCPLGQNVEFPLKFTSYSKTNCEFTIRLPDESKFSPFSRIANSSSIKVQGCSRSEGTEVTVDMLYEPSTVGDDRQTIEIVSQTAGVYIFPIVGTCLPPRRQGPFAVRTNQTTPITFKNVFNEAMTINVSTDSPCFVVSKTTETIPPKKVISIGVQHRWDEERRDAYASKLTISGVHKGETISWIYYLKLATADQQTPPP</sequence>
<keyword evidence="5" id="KW-0966">Cell projection</keyword>